<comment type="caution">
    <text evidence="1">The sequence shown here is derived from an EMBL/GenBank/DDBJ whole genome shotgun (WGS) entry which is preliminary data.</text>
</comment>
<evidence type="ECO:0000313" key="2">
    <source>
        <dbReference type="Proteomes" id="UP000536711"/>
    </source>
</evidence>
<gene>
    <name evidence="1" type="ORF">FACUT_7289</name>
</gene>
<organism evidence="1 2">
    <name type="scientific">Fusarium acutatum</name>
    <dbReference type="NCBI Taxonomy" id="78861"/>
    <lineage>
        <taxon>Eukaryota</taxon>
        <taxon>Fungi</taxon>
        <taxon>Dikarya</taxon>
        <taxon>Ascomycota</taxon>
        <taxon>Pezizomycotina</taxon>
        <taxon>Sordariomycetes</taxon>
        <taxon>Hypocreomycetidae</taxon>
        <taxon>Hypocreales</taxon>
        <taxon>Nectriaceae</taxon>
        <taxon>Fusarium</taxon>
        <taxon>Fusarium fujikuroi species complex</taxon>
    </lineage>
</organism>
<evidence type="ECO:0000313" key="1">
    <source>
        <dbReference type="EMBL" id="KAF4435260.1"/>
    </source>
</evidence>
<sequence>MAQKLLEKHALSREATNKCEETFIAESKASKSKNEALVMELEALKIDSKCCAAQAKELRETYERSVSATMVCNERLGRLTAMVKDLDGSKDSLAAHNNDLLIRTAALGDANKRLEESLDKIVAVAKCSLGVQ</sequence>
<dbReference type="Proteomes" id="UP000536711">
    <property type="component" value="Unassembled WGS sequence"/>
</dbReference>
<name>A0A8H4JN19_9HYPO</name>
<proteinExistence type="predicted"/>
<dbReference type="AlphaFoldDB" id="A0A8H4JN19"/>
<accession>A0A8H4JN19</accession>
<dbReference type="EMBL" id="JAADJF010000183">
    <property type="protein sequence ID" value="KAF4435260.1"/>
    <property type="molecule type" value="Genomic_DNA"/>
</dbReference>
<keyword evidence="2" id="KW-1185">Reference proteome</keyword>
<protein>
    <submittedName>
        <fullName evidence="1">Uncharacterized protein</fullName>
    </submittedName>
</protein>
<reference evidence="1 2" key="1">
    <citation type="submission" date="2020-01" db="EMBL/GenBank/DDBJ databases">
        <title>Identification and distribution of gene clusters putatively required for synthesis of sphingolipid metabolism inhibitors in phylogenetically diverse species of the filamentous fungus Fusarium.</title>
        <authorList>
            <person name="Kim H.-S."/>
            <person name="Busman M."/>
            <person name="Brown D.W."/>
            <person name="Divon H."/>
            <person name="Uhlig S."/>
            <person name="Proctor R.H."/>
        </authorList>
    </citation>
    <scope>NUCLEOTIDE SEQUENCE [LARGE SCALE GENOMIC DNA]</scope>
    <source>
        <strain evidence="1 2">NRRL 13308</strain>
    </source>
</reference>